<name>A0AA40CRC9_9PEZI</name>
<dbReference type="AlphaFoldDB" id="A0AA40CRC9"/>
<protein>
    <submittedName>
        <fullName evidence="1">Uncharacterized protein</fullName>
    </submittedName>
</protein>
<reference evidence="1" key="1">
    <citation type="submission" date="2023-06" db="EMBL/GenBank/DDBJ databases">
        <title>Genome-scale phylogeny and comparative genomics of the fungal order Sordariales.</title>
        <authorList>
            <consortium name="Lawrence Berkeley National Laboratory"/>
            <person name="Hensen N."/>
            <person name="Bonometti L."/>
            <person name="Westerberg I."/>
            <person name="Brannstrom I.O."/>
            <person name="Guillou S."/>
            <person name="Cros-Aarteil S."/>
            <person name="Calhoun S."/>
            <person name="Haridas S."/>
            <person name="Kuo A."/>
            <person name="Mondo S."/>
            <person name="Pangilinan J."/>
            <person name="Riley R."/>
            <person name="Labutti K."/>
            <person name="Andreopoulos B."/>
            <person name="Lipzen A."/>
            <person name="Chen C."/>
            <person name="Yanf M."/>
            <person name="Daum C."/>
            <person name="Ng V."/>
            <person name="Clum A."/>
            <person name="Steindorff A."/>
            <person name="Ohm R."/>
            <person name="Martin F."/>
            <person name="Silar P."/>
            <person name="Natvig D."/>
            <person name="Lalanne C."/>
            <person name="Gautier V."/>
            <person name="Ament-Velasquez S.L."/>
            <person name="Kruys A."/>
            <person name="Hutchinson M.I."/>
            <person name="Powell A.J."/>
            <person name="Barry K."/>
            <person name="Miller A.N."/>
            <person name="Grigoriev I.V."/>
            <person name="Debuchy R."/>
            <person name="Gladieux P."/>
            <person name="Thoren M.H."/>
            <person name="Johannesson H."/>
        </authorList>
    </citation>
    <scope>NUCLEOTIDE SEQUENCE</scope>
    <source>
        <strain evidence="1">SMH2532-1</strain>
    </source>
</reference>
<comment type="caution">
    <text evidence="1">The sequence shown here is derived from an EMBL/GenBank/DDBJ whole genome shotgun (WGS) entry which is preliminary data.</text>
</comment>
<keyword evidence="2" id="KW-1185">Reference proteome</keyword>
<dbReference type="Proteomes" id="UP001174936">
    <property type="component" value="Unassembled WGS sequence"/>
</dbReference>
<sequence>MSVQELSVRQERDQRVYNLLQEHGQGDPSALALAWSLVGRKTRGRVAATMMTSLLPSNNRVRHPTSHLGLYRGGGQDLAVVPSPLDHPPRPGPSQPASIWTESGGLDVWSSHWYRAVRKAPRMLHESVYSPSLRWRQSTQTECWEARR</sequence>
<gene>
    <name evidence="1" type="ORF">B0T16DRAFT_167906</name>
</gene>
<evidence type="ECO:0000313" key="2">
    <source>
        <dbReference type="Proteomes" id="UP001174936"/>
    </source>
</evidence>
<dbReference type="EMBL" id="JAULSV010000004">
    <property type="protein sequence ID" value="KAK0646688.1"/>
    <property type="molecule type" value="Genomic_DNA"/>
</dbReference>
<accession>A0AA40CRC9</accession>
<proteinExistence type="predicted"/>
<evidence type="ECO:0000313" key="1">
    <source>
        <dbReference type="EMBL" id="KAK0646688.1"/>
    </source>
</evidence>
<organism evidence="1 2">
    <name type="scientific">Cercophora newfieldiana</name>
    <dbReference type="NCBI Taxonomy" id="92897"/>
    <lineage>
        <taxon>Eukaryota</taxon>
        <taxon>Fungi</taxon>
        <taxon>Dikarya</taxon>
        <taxon>Ascomycota</taxon>
        <taxon>Pezizomycotina</taxon>
        <taxon>Sordariomycetes</taxon>
        <taxon>Sordariomycetidae</taxon>
        <taxon>Sordariales</taxon>
        <taxon>Lasiosphaeriaceae</taxon>
        <taxon>Cercophora</taxon>
    </lineage>
</organism>